<protein>
    <submittedName>
        <fullName evidence="1">Uncharacterized protein</fullName>
    </submittedName>
</protein>
<accession>A0A1X1YT53</accession>
<organism evidence="1 2">
    <name type="scientific">Mycolicibacter longobardus</name>
    <dbReference type="NCBI Taxonomy" id="1108812"/>
    <lineage>
        <taxon>Bacteria</taxon>
        <taxon>Bacillati</taxon>
        <taxon>Actinomycetota</taxon>
        <taxon>Actinomycetes</taxon>
        <taxon>Mycobacteriales</taxon>
        <taxon>Mycobacteriaceae</taxon>
        <taxon>Mycolicibacter</taxon>
    </lineage>
</organism>
<name>A0A1X1YT53_9MYCO</name>
<keyword evidence="2" id="KW-1185">Reference proteome</keyword>
<reference evidence="1 2" key="1">
    <citation type="submission" date="2016-01" db="EMBL/GenBank/DDBJ databases">
        <title>The new phylogeny of the genus Mycobacterium.</title>
        <authorList>
            <person name="Tarcisio F."/>
            <person name="Conor M."/>
            <person name="Antonella G."/>
            <person name="Elisabetta G."/>
            <person name="Giulia F.S."/>
            <person name="Sara T."/>
            <person name="Anna F."/>
            <person name="Clotilde B."/>
            <person name="Roberto B."/>
            <person name="Veronica D.S."/>
            <person name="Fabio R."/>
            <person name="Monica P."/>
            <person name="Olivier J."/>
            <person name="Enrico T."/>
            <person name="Nicola S."/>
        </authorList>
    </citation>
    <scope>NUCLEOTIDE SEQUENCE [LARGE SCALE GENOMIC DNA]</scope>
    <source>
        <strain evidence="1 2">DSM 45394</strain>
    </source>
</reference>
<dbReference type="AlphaFoldDB" id="A0A1X1YT53"/>
<dbReference type="Proteomes" id="UP000193866">
    <property type="component" value="Unassembled WGS sequence"/>
</dbReference>
<evidence type="ECO:0000313" key="2">
    <source>
        <dbReference type="Proteomes" id="UP000193866"/>
    </source>
</evidence>
<gene>
    <name evidence="1" type="ORF">AWC16_02045</name>
</gene>
<sequence length="59" mass="5839">MLTAATAAALDSGEDAILVVDTLEASVAANDSHQPASVCNAAAVTRSVSAFCGDTMTEP</sequence>
<proteinExistence type="predicted"/>
<evidence type="ECO:0000313" key="1">
    <source>
        <dbReference type="EMBL" id="ORW14297.1"/>
    </source>
</evidence>
<dbReference type="EMBL" id="LQPG01000004">
    <property type="protein sequence ID" value="ORW14297.1"/>
    <property type="molecule type" value="Genomic_DNA"/>
</dbReference>
<comment type="caution">
    <text evidence="1">The sequence shown here is derived from an EMBL/GenBank/DDBJ whole genome shotgun (WGS) entry which is preliminary data.</text>
</comment>